<reference evidence="2 3" key="1">
    <citation type="journal article" date="2005" name="Nucleic Acids Res.">
        <title>The genome sequence of Xanthomonas oryzae pathovar oryzae KACC10331, the bacterial blight pathogen of rice.</title>
        <authorList>
            <person name="Lee B.M."/>
            <person name="Park Y.J."/>
            <person name="Park D.S."/>
            <person name="Kang H.W."/>
            <person name="Kim J.G."/>
            <person name="Song E.S."/>
            <person name="Park I.C."/>
            <person name="Yoon U.H."/>
            <person name="Hahn J.H."/>
            <person name="Koo B.S."/>
            <person name="Lee G.B."/>
            <person name="Kim H."/>
            <person name="Park H.S."/>
            <person name="Yoon K.O."/>
            <person name="Kim J.H."/>
            <person name="Jung C.H."/>
            <person name="Koh N.H."/>
            <person name="Seo J.S."/>
            <person name="Go S.J."/>
        </authorList>
    </citation>
    <scope>NUCLEOTIDE SEQUENCE [LARGE SCALE GENOMIC DNA]</scope>
    <source>
        <strain evidence="3">KACC10331 / KXO85</strain>
    </source>
</reference>
<dbReference type="Gene3D" id="2.60.120.620">
    <property type="entry name" value="q2cbj1_9rhob like domain"/>
    <property type="match status" value="1"/>
</dbReference>
<dbReference type="EMBL" id="AE013598">
    <property type="protein sequence ID" value="AAW77835.1"/>
    <property type="molecule type" value="Genomic_DNA"/>
</dbReference>
<protein>
    <recommendedName>
        <fullName evidence="4">Prolyl 4-hydroxylase alpha subunit Fe(2+) 2OG dioxygenase domain-containing protein</fullName>
    </recommendedName>
</protein>
<evidence type="ECO:0000313" key="3">
    <source>
        <dbReference type="Proteomes" id="UP000006735"/>
    </source>
</evidence>
<name>Q5GTY8_XANOR</name>
<dbReference type="AlphaFoldDB" id="Q5GTY8"/>
<dbReference type="KEGG" id="xoo:XOO4581"/>
<dbReference type="Proteomes" id="UP000006735">
    <property type="component" value="Chromosome"/>
</dbReference>
<proteinExistence type="predicted"/>
<dbReference type="STRING" id="291331.XOO4581"/>
<dbReference type="HOGENOM" id="CLU_959604_0_0_6"/>
<evidence type="ECO:0008006" key="4">
    <source>
        <dbReference type="Google" id="ProtNLM"/>
    </source>
</evidence>
<evidence type="ECO:0000256" key="1">
    <source>
        <dbReference type="SAM" id="MobiDB-lite"/>
    </source>
</evidence>
<sequence>MTKNPASAGFFFAALQAQHATPSAANKRSRQDTPHQHSASPPCTVSPRRHPLAMSTTSRADPACAQCLANAAVGAPDCYGQAHTPTRLHPDRRRHHLARRLRRNRCNACARASSVQWYTANQGGYPCWHCELYPRDASADTLHRLLLWTLYLNDDFAQGETEFLFQQRKPPPRTGSLLIAPTAFTHTHRGNRQVGADKFIATSWILFQSAQALYGGESGMGNRNGGVFRCCCCFADSPFAIRHSPSCDCALYRLATLVLALQFSTRRLHRASLVRILTACRRTFSPARAR</sequence>
<gene>
    <name evidence="2" type="ordered locus">XOO4581</name>
</gene>
<accession>Q5GTY8</accession>
<feature type="region of interest" description="Disordered" evidence="1">
    <location>
        <begin position="19"/>
        <end position="55"/>
    </location>
</feature>
<evidence type="ECO:0000313" key="2">
    <source>
        <dbReference type="EMBL" id="AAW77835.1"/>
    </source>
</evidence>
<keyword evidence="3" id="KW-1185">Reference proteome</keyword>
<organism evidence="2 3">
    <name type="scientific">Xanthomonas oryzae pv. oryzae (strain KACC10331 / KXO85)</name>
    <dbReference type="NCBI Taxonomy" id="291331"/>
    <lineage>
        <taxon>Bacteria</taxon>
        <taxon>Pseudomonadati</taxon>
        <taxon>Pseudomonadota</taxon>
        <taxon>Gammaproteobacteria</taxon>
        <taxon>Lysobacterales</taxon>
        <taxon>Lysobacteraceae</taxon>
        <taxon>Xanthomonas</taxon>
    </lineage>
</organism>